<dbReference type="AlphaFoldDB" id="A0A7I8JIQ3"/>
<dbReference type="EMBL" id="LR743599">
    <property type="protein sequence ID" value="CAA2630160.1"/>
    <property type="molecule type" value="Genomic_DNA"/>
</dbReference>
<evidence type="ECO:0000313" key="2">
    <source>
        <dbReference type="EMBL" id="CAA7406357.1"/>
    </source>
</evidence>
<evidence type="ECO:0000313" key="1">
    <source>
        <dbReference type="EMBL" id="CAA2630160.1"/>
    </source>
</evidence>
<reference evidence="1" key="1">
    <citation type="submission" date="2019-12" db="EMBL/GenBank/DDBJ databases">
        <authorList>
            <person name="Scholz U."/>
            <person name="Mascher M."/>
            <person name="Fiebig A."/>
        </authorList>
    </citation>
    <scope>NUCLEOTIDE SEQUENCE</scope>
</reference>
<dbReference type="EMBL" id="LR746275">
    <property type="protein sequence ID" value="CAA7406357.1"/>
    <property type="molecule type" value="Genomic_DNA"/>
</dbReference>
<evidence type="ECO:0000313" key="3">
    <source>
        <dbReference type="Proteomes" id="UP000663760"/>
    </source>
</evidence>
<dbReference type="Proteomes" id="UP000663760">
    <property type="component" value="Chromosome 12"/>
</dbReference>
<proteinExistence type="predicted"/>
<accession>A0A7I8JIQ3</accession>
<organism evidence="1">
    <name type="scientific">Spirodela intermedia</name>
    <name type="common">Intermediate duckweed</name>
    <dbReference type="NCBI Taxonomy" id="51605"/>
    <lineage>
        <taxon>Eukaryota</taxon>
        <taxon>Viridiplantae</taxon>
        <taxon>Streptophyta</taxon>
        <taxon>Embryophyta</taxon>
        <taxon>Tracheophyta</taxon>
        <taxon>Spermatophyta</taxon>
        <taxon>Magnoliopsida</taxon>
        <taxon>Liliopsida</taxon>
        <taxon>Araceae</taxon>
        <taxon>Lemnoideae</taxon>
        <taxon>Spirodela</taxon>
    </lineage>
</organism>
<name>A0A7I8JIQ3_SPIIN</name>
<keyword evidence="3" id="KW-1185">Reference proteome</keyword>
<sequence length="23" mass="2716">MALSLTRPQVLELDEWHPMHNPT</sequence>
<protein>
    <submittedName>
        <fullName evidence="1">Uncharacterized protein</fullName>
    </submittedName>
</protein>
<gene>
    <name evidence="1" type="ORF">SI7747_12015798</name>
    <name evidence="2" type="ORF">SI8410_12017035</name>
</gene>